<feature type="compositionally biased region" description="Basic and acidic residues" evidence="5">
    <location>
        <begin position="636"/>
        <end position="659"/>
    </location>
</feature>
<dbReference type="SUPFAM" id="SSF90229">
    <property type="entry name" value="CCCH zinc finger"/>
    <property type="match status" value="1"/>
</dbReference>
<keyword evidence="3 4" id="KW-0862">Zinc</keyword>
<feature type="compositionally biased region" description="Basic and acidic residues" evidence="5">
    <location>
        <begin position="1019"/>
        <end position="1031"/>
    </location>
</feature>
<feature type="compositionally biased region" description="Basic residues" evidence="5">
    <location>
        <begin position="855"/>
        <end position="865"/>
    </location>
</feature>
<feature type="compositionally biased region" description="Low complexity" evidence="5">
    <location>
        <begin position="168"/>
        <end position="186"/>
    </location>
</feature>
<dbReference type="InterPro" id="IPR052647">
    <property type="entry name" value="Zinc_finger_CCCH-type"/>
</dbReference>
<keyword evidence="1 4" id="KW-0479">Metal-binding</keyword>
<feature type="compositionally biased region" description="Basic and acidic residues" evidence="5">
    <location>
        <begin position="249"/>
        <end position="261"/>
    </location>
</feature>
<feature type="compositionally biased region" description="Basic and acidic residues" evidence="5">
    <location>
        <begin position="740"/>
        <end position="780"/>
    </location>
</feature>
<sequence length="1234" mass="132482">MDSDSSSSDESSGRGGCGDEGGGDESHTRTAGGDWSSDRANSDVSDDENFSRGAKSIDSPPESPPRGGGNLDSPPASPAAPGAGSPAPYSGSDASENSPRPPESPPSYLGSPPPQAQLPRTPPDYFPTSPDAYGPASPASPVNGRTSSVDGPSSPGDGRSSPRDDRSSLGSPDGGRSSTTGGDSSPASLRGSSSVDGHSTPTSPAGRSTSSAGVRRGIRSSITSNARSPSVGHSSAGEESRSSPCMHRGHTDEVLSPEGRRSGPLSPTGRTSNPLSPADMPCSPSRIRRTSIDRSNPGSPVDEPRSPIRGPASPSESPNASNRLCRRNKGGPSTPQNRPLSPSSPERRYLASADAPLSPTSPAEGPSSPEGRPATPDSSQRSADGRSSPIHLDRHCSPVDEDSFSPSTPRRRISANKHFISGDRDSFPASPVDGPSSPLGHDEPCASPGEEPASPARKPSRRRPVSPASSDGRSNISSDSSLGGSPEPTDIPPVPPRAKTPSPVRHDKMEIKSHGEDLSDVSDIESLGSVSDSEQDKMLKDIDSEFKEKENSSVLNGGSGGGTMALGEEAEQLDFEAEEREEPDGQLHEVSSAHQQEGATLSSNNCSTKDMQSSAPSTLASGAVGVIGDDEEEGEVKEREDGEISDEGEARPEETEPRPVCRFFSRGQCTWGSSCRFVHPGVTDKGNYTMFDMVRPLVPMNNGPPPPPHLFPGPMDVYTPRAIDRPIIGPGPPPYQQPAVRREEPPGESAWERGLRQAKELLRRSTKRKETDADFEEKKMNLGLSGQDEYDKENDYYTRPTSPIYEDAAYHERYPNKEGEKRYRSVSERFGDYPPPAPYYPPPRGDTWYEERPSRYHHQSSRHHPSSYQPSSRGGGGNSAPSDDYYERPKRQKYSSREVIVQRSEKAQWKENSPSPRPRGSDRSGRGDEWADPWMRSKSPTRKGSGTMSRSTRKKSYSSRSSYSSSSTSRSSSYSSYSRSGTHSRSTRSRSSRSRSRSPFSRKKMSPLSRRANKSPFSRGERRGQDPERSMHMNPPAPSPRANNTSPTARRNPTPPDSRSNRNLSARLLAAAMRDRSVSRSSRSSSASDSSGSSSDSSSDSGSSSSSSRGPSPTPPPQQRILPVKQQQGRKKIEIDEKLAQAMKVKAMDALKLSGQKQQIKLTLKGPGSGASKERVSAPVVSRKRVADSPLDDEDDDIDSPTVTKKKPAPSRREELLKQLKAVEDAIARKRSKI</sequence>
<accession>A0A023FA79</accession>
<feature type="compositionally biased region" description="Basic and acidic residues" evidence="5">
    <location>
        <begin position="919"/>
        <end position="929"/>
    </location>
</feature>
<dbReference type="GO" id="GO:0008270">
    <property type="term" value="F:zinc ion binding"/>
    <property type="evidence" value="ECO:0007669"/>
    <property type="project" value="UniProtKB-KW"/>
</dbReference>
<dbReference type="SMART" id="SM00356">
    <property type="entry name" value="ZnF_C3H1"/>
    <property type="match status" value="1"/>
</dbReference>
<dbReference type="PROSITE" id="PS50103">
    <property type="entry name" value="ZF_C3H1"/>
    <property type="match status" value="1"/>
</dbReference>
<feature type="compositionally biased region" description="Basic and acidic residues" evidence="5">
    <location>
        <begin position="808"/>
        <end position="831"/>
    </location>
</feature>
<feature type="region of interest" description="Disordered" evidence="5">
    <location>
        <begin position="1163"/>
        <end position="1214"/>
    </location>
</feature>
<feature type="compositionally biased region" description="Polar residues" evidence="5">
    <location>
        <begin position="1041"/>
        <end position="1051"/>
    </location>
</feature>
<keyword evidence="2 4" id="KW-0863">Zinc-finger</keyword>
<feature type="zinc finger region" description="C3H1-type" evidence="4">
    <location>
        <begin position="655"/>
        <end position="682"/>
    </location>
</feature>
<feature type="compositionally biased region" description="Low complexity" evidence="5">
    <location>
        <begin position="1079"/>
        <end position="1111"/>
    </location>
</feature>
<feature type="compositionally biased region" description="Low complexity" evidence="5">
    <location>
        <begin position="1"/>
        <end position="10"/>
    </location>
</feature>
<feature type="region of interest" description="Disordered" evidence="5">
    <location>
        <begin position="1"/>
        <end position="659"/>
    </location>
</feature>
<dbReference type="InterPro" id="IPR000571">
    <property type="entry name" value="Znf_CCCH"/>
</dbReference>
<evidence type="ECO:0000256" key="2">
    <source>
        <dbReference type="ARBA" id="ARBA00022771"/>
    </source>
</evidence>
<feature type="compositionally biased region" description="Low complexity" evidence="5">
    <location>
        <begin position="147"/>
        <end position="159"/>
    </location>
</feature>
<dbReference type="InterPro" id="IPR041367">
    <property type="entry name" value="Znf-CCCH_4"/>
</dbReference>
<evidence type="ECO:0000259" key="6">
    <source>
        <dbReference type="PROSITE" id="PS50103"/>
    </source>
</evidence>
<feature type="compositionally biased region" description="Low complexity" evidence="5">
    <location>
        <begin position="465"/>
        <end position="485"/>
    </location>
</feature>
<name>A0A023FA79_TRIIF</name>
<feature type="compositionally biased region" description="Basic and acidic residues" evidence="5">
    <location>
        <begin position="534"/>
        <end position="551"/>
    </location>
</feature>
<feature type="compositionally biased region" description="Basic residues" evidence="5">
    <location>
        <begin position="985"/>
        <end position="1005"/>
    </location>
</feature>
<dbReference type="AlphaFoldDB" id="A0A023FA79"/>
<evidence type="ECO:0000313" key="7">
    <source>
        <dbReference type="EMBL" id="JAC18310.1"/>
    </source>
</evidence>
<feature type="compositionally biased region" description="Acidic residues" evidence="5">
    <location>
        <begin position="568"/>
        <end position="584"/>
    </location>
</feature>
<evidence type="ECO:0000256" key="4">
    <source>
        <dbReference type="PROSITE-ProRule" id="PRU00723"/>
    </source>
</evidence>
<feature type="compositionally biased region" description="Polar residues" evidence="5">
    <location>
        <begin position="592"/>
        <end position="620"/>
    </location>
</feature>
<dbReference type="InterPro" id="IPR036855">
    <property type="entry name" value="Znf_CCCH_sf"/>
</dbReference>
<feature type="compositionally biased region" description="Low complexity" evidence="5">
    <location>
        <begin position="311"/>
        <end position="322"/>
    </location>
</feature>
<dbReference type="PANTHER" id="PTHR46582:SF1">
    <property type="entry name" value="ZINC FINGER CCCH DOMAIN-CONTAINING PROTEIN 18"/>
    <property type="match status" value="1"/>
</dbReference>
<feature type="compositionally biased region" description="Acidic residues" evidence="5">
    <location>
        <begin position="1190"/>
        <end position="1199"/>
    </location>
</feature>
<organism evidence="7">
    <name type="scientific">Triatoma infestans</name>
    <name type="common">Assassin bug</name>
    <dbReference type="NCBI Taxonomy" id="30076"/>
    <lineage>
        <taxon>Eukaryota</taxon>
        <taxon>Metazoa</taxon>
        <taxon>Ecdysozoa</taxon>
        <taxon>Arthropoda</taxon>
        <taxon>Hexapoda</taxon>
        <taxon>Insecta</taxon>
        <taxon>Pterygota</taxon>
        <taxon>Neoptera</taxon>
        <taxon>Paraneoptera</taxon>
        <taxon>Hemiptera</taxon>
        <taxon>Heteroptera</taxon>
        <taxon>Panheteroptera</taxon>
        <taxon>Cimicomorpha</taxon>
        <taxon>Reduviidae</taxon>
        <taxon>Triatominae</taxon>
        <taxon>Triatoma</taxon>
    </lineage>
</organism>
<dbReference type="EMBL" id="GBBI01000402">
    <property type="protein sequence ID" value="JAC18310.1"/>
    <property type="molecule type" value="mRNA"/>
</dbReference>
<feature type="compositionally biased region" description="Pro residues" evidence="5">
    <location>
        <begin position="99"/>
        <end position="125"/>
    </location>
</feature>
<feature type="compositionally biased region" description="Polar residues" evidence="5">
    <location>
        <begin position="190"/>
        <end position="212"/>
    </location>
</feature>
<evidence type="ECO:0000256" key="1">
    <source>
        <dbReference type="ARBA" id="ARBA00022723"/>
    </source>
</evidence>
<dbReference type="Pfam" id="PF18044">
    <property type="entry name" value="zf-CCCH_4"/>
    <property type="match status" value="1"/>
</dbReference>
<feature type="compositionally biased region" description="Low complexity" evidence="5">
    <location>
        <begin position="79"/>
        <end position="98"/>
    </location>
</feature>
<feature type="compositionally biased region" description="Pro residues" evidence="5">
    <location>
        <begin position="833"/>
        <end position="844"/>
    </location>
</feature>
<dbReference type="Gene3D" id="4.10.1000.10">
    <property type="entry name" value="Zinc finger, CCCH-type"/>
    <property type="match status" value="1"/>
</dbReference>
<feature type="compositionally biased region" description="Low complexity" evidence="5">
    <location>
        <begin position="958"/>
        <end position="984"/>
    </location>
</feature>
<protein>
    <submittedName>
        <fullName evidence="7">Putative rna polymerase ii largest subunit</fullName>
    </submittedName>
</protein>
<feature type="region of interest" description="Disordered" evidence="5">
    <location>
        <begin position="729"/>
        <end position="1134"/>
    </location>
</feature>
<evidence type="ECO:0000256" key="3">
    <source>
        <dbReference type="ARBA" id="ARBA00022833"/>
    </source>
</evidence>
<dbReference type="PANTHER" id="PTHR46582">
    <property type="entry name" value="ZINC FINGER CCCH DOMAIN-CONTAINING PROTEIN 18"/>
    <property type="match status" value="1"/>
</dbReference>
<dbReference type="GO" id="GO:0071011">
    <property type="term" value="C:precatalytic spliceosome"/>
    <property type="evidence" value="ECO:0007669"/>
    <property type="project" value="TreeGrafter"/>
</dbReference>
<feature type="compositionally biased region" description="Low complexity" evidence="5">
    <location>
        <begin position="1061"/>
        <end position="1072"/>
    </location>
</feature>
<evidence type="ECO:0000256" key="5">
    <source>
        <dbReference type="SAM" id="MobiDB-lite"/>
    </source>
</evidence>
<reference evidence="7" key="1">
    <citation type="journal article" date="2014" name="PLoS Negl. Trop. Dis.">
        <title>An updated insight into the Sialotranscriptome of Triatoma infestans: developmental stage and geographic variations.</title>
        <authorList>
            <person name="Schwarz A."/>
            <person name="Medrano-Mercado N."/>
            <person name="Schaub G.A."/>
            <person name="Struchiner C.J."/>
            <person name="Bargues M.D."/>
            <person name="Levy M.Z."/>
            <person name="Ribeiro J.M."/>
        </authorList>
    </citation>
    <scope>NUCLEOTIDE SEQUENCE</scope>
    <source>
        <strain evidence="7">Chile</strain>
        <tissue evidence="7">Salivary glands</tissue>
    </source>
</reference>
<feature type="domain" description="C3H1-type" evidence="6">
    <location>
        <begin position="655"/>
        <end position="682"/>
    </location>
</feature>
<feature type="compositionally biased region" description="Polar residues" evidence="5">
    <location>
        <begin position="331"/>
        <end position="344"/>
    </location>
</feature>
<dbReference type="GO" id="GO:0003723">
    <property type="term" value="F:RNA binding"/>
    <property type="evidence" value="ECO:0007669"/>
    <property type="project" value="TreeGrafter"/>
</dbReference>
<feature type="compositionally biased region" description="Pro residues" evidence="5">
    <location>
        <begin position="489"/>
        <end position="498"/>
    </location>
</feature>
<proteinExistence type="evidence at transcript level"/>
<feature type="compositionally biased region" description="Basic and acidic residues" evidence="5">
    <location>
        <begin position="504"/>
        <end position="517"/>
    </location>
</feature>
<feature type="compositionally biased region" description="Polar residues" evidence="5">
    <location>
        <begin position="220"/>
        <end position="233"/>
    </location>
</feature>